<protein>
    <submittedName>
        <fullName evidence="1">Uncharacterized protein</fullName>
    </submittedName>
</protein>
<reference evidence="1 2" key="1">
    <citation type="submission" date="2012-05" db="EMBL/GenBank/DDBJ databases">
        <title>Recombination and specialization in a pathogen metapopulation.</title>
        <authorList>
            <person name="Gardiner A."/>
            <person name="Kemen E."/>
            <person name="Schultz-Larsen T."/>
            <person name="MacLean D."/>
            <person name="Van Oosterhout C."/>
            <person name="Jones J.D.G."/>
        </authorList>
    </citation>
    <scope>NUCLEOTIDE SEQUENCE [LARGE SCALE GENOMIC DNA]</scope>
    <source>
        <strain evidence="1 2">Ac Nc2</strain>
    </source>
</reference>
<evidence type="ECO:0000313" key="2">
    <source>
        <dbReference type="Proteomes" id="UP000053237"/>
    </source>
</evidence>
<dbReference type="InParanoid" id="A0A024GKN1"/>
<proteinExistence type="predicted"/>
<dbReference type="Proteomes" id="UP000053237">
    <property type="component" value="Unassembled WGS sequence"/>
</dbReference>
<evidence type="ECO:0000313" key="1">
    <source>
        <dbReference type="EMBL" id="CCI47294.1"/>
    </source>
</evidence>
<name>A0A024GKN1_9STRA</name>
<accession>A0A024GKN1</accession>
<sequence>MHSDCFTGSPFSMQSSCFYQLSIDKHIACHSVSNLSSHFVDIVWRKSISEYQLFELAFRNDTRVRMLVYVFQYMNRILQDYFGILDDVDTAVVVIVLQWSIQMS</sequence>
<dbReference type="EMBL" id="CAIX01000163">
    <property type="protein sequence ID" value="CCI47294.1"/>
    <property type="molecule type" value="Genomic_DNA"/>
</dbReference>
<organism evidence="1 2">
    <name type="scientific">Albugo candida</name>
    <dbReference type="NCBI Taxonomy" id="65357"/>
    <lineage>
        <taxon>Eukaryota</taxon>
        <taxon>Sar</taxon>
        <taxon>Stramenopiles</taxon>
        <taxon>Oomycota</taxon>
        <taxon>Peronosporomycetes</taxon>
        <taxon>Albuginales</taxon>
        <taxon>Albuginaceae</taxon>
        <taxon>Albugo</taxon>
    </lineage>
</organism>
<keyword evidence="2" id="KW-1185">Reference proteome</keyword>
<comment type="caution">
    <text evidence="1">The sequence shown here is derived from an EMBL/GenBank/DDBJ whole genome shotgun (WGS) entry which is preliminary data.</text>
</comment>
<gene>
    <name evidence="1" type="ORF">BN9_083010</name>
</gene>
<dbReference type="AlphaFoldDB" id="A0A024GKN1"/>